<dbReference type="Gene3D" id="3.40.50.720">
    <property type="entry name" value="NAD(P)-binding Rossmann-like Domain"/>
    <property type="match status" value="1"/>
</dbReference>
<dbReference type="Pfam" id="PF01370">
    <property type="entry name" value="Epimerase"/>
    <property type="match status" value="1"/>
</dbReference>
<dbReference type="EMBL" id="PEVI01000002">
    <property type="protein sequence ID" value="PIU99003.1"/>
    <property type="molecule type" value="Genomic_DNA"/>
</dbReference>
<evidence type="ECO:0000313" key="2">
    <source>
        <dbReference type="EMBL" id="PIU99003.1"/>
    </source>
</evidence>
<dbReference type="InterPro" id="IPR036291">
    <property type="entry name" value="NAD(P)-bd_dom_sf"/>
</dbReference>
<dbReference type="InterPro" id="IPR050177">
    <property type="entry name" value="Lipid_A_modif_metabolic_enz"/>
</dbReference>
<dbReference type="SUPFAM" id="SSF51735">
    <property type="entry name" value="NAD(P)-binding Rossmann-fold domains"/>
    <property type="match status" value="1"/>
</dbReference>
<dbReference type="InterPro" id="IPR001509">
    <property type="entry name" value="Epimerase_deHydtase"/>
</dbReference>
<dbReference type="AlphaFoldDB" id="A0A2M7B7E6"/>
<evidence type="ECO:0000313" key="3">
    <source>
        <dbReference type="Proteomes" id="UP000231704"/>
    </source>
</evidence>
<proteinExistence type="predicted"/>
<feature type="domain" description="NAD-dependent epimerase/dehydratase" evidence="1">
    <location>
        <begin position="5"/>
        <end position="185"/>
    </location>
</feature>
<organism evidence="2 3">
    <name type="scientific">Candidatus Wolfebacteria bacterium CG03_land_8_20_14_0_80_39_317</name>
    <dbReference type="NCBI Taxonomy" id="1975068"/>
    <lineage>
        <taxon>Bacteria</taxon>
        <taxon>Candidatus Wolfeibacteriota</taxon>
    </lineage>
</organism>
<protein>
    <recommendedName>
        <fullName evidence="1">NAD-dependent epimerase/dehydratase domain-containing protein</fullName>
    </recommendedName>
</protein>
<comment type="caution">
    <text evidence="2">The sequence shown here is derived from an EMBL/GenBank/DDBJ whole genome shotgun (WGS) entry which is preliminary data.</text>
</comment>
<sequence>MKIGITGSQGFIGKHLVEVLKNKKNLKLFYCDLPDCNLLNPDSLKNFVKNKNIMIHLAAVNRGTDIEVIAGTVAATSNLLSAMEKCKSRAKLIFLSSIQAETDTIYGQSKKLAEIMLKDFSARTKTPVTIFRATNVFGENCRPFYNSVVATFCYQIANGKKLTVKNGNKKINFIYIKDLIKLIVKEIFTKHRKLFYFKRVVSDNRLSVSKLAKLIKSFKNLKTERSLKSKLYKNLYKTYLFYQH</sequence>
<dbReference type="PANTHER" id="PTHR43245">
    <property type="entry name" value="BIFUNCTIONAL POLYMYXIN RESISTANCE PROTEIN ARNA"/>
    <property type="match status" value="1"/>
</dbReference>
<dbReference type="PANTHER" id="PTHR43245:SF55">
    <property type="entry name" value="NAD(P)-BINDING DOMAIN-CONTAINING PROTEIN"/>
    <property type="match status" value="1"/>
</dbReference>
<name>A0A2M7B7E6_9BACT</name>
<reference evidence="3" key="1">
    <citation type="submission" date="2017-09" db="EMBL/GenBank/DDBJ databases">
        <title>Depth-based differentiation of microbial function through sediment-hosted aquifers and enrichment of novel symbionts in the deep terrestrial subsurface.</title>
        <authorList>
            <person name="Probst A.J."/>
            <person name="Ladd B."/>
            <person name="Jarett J.K."/>
            <person name="Geller-Mcgrath D.E."/>
            <person name="Sieber C.M.K."/>
            <person name="Emerson J.B."/>
            <person name="Anantharaman K."/>
            <person name="Thomas B.C."/>
            <person name="Malmstrom R."/>
            <person name="Stieglmeier M."/>
            <person name="Klingl A."/>
            <person name="Woyke T."/>
            <person name="Ryan C.M."/>
            <person name="Banfield J.F."/>
        </authorList>
    </citation>
    <scope>NUCLEOTIDE SEQUENCE [LARGE SCALE GENOMIC DNA]</scope>
</reference>
<evidence type="ECO:0000259" key="1">
    <source>
        <dbReference type="Pfam" id="PF01370"/>
    </source>
</evidence>
<accession>A0A2M7B7E6</accession>
<gene>
    <name evidence="2" type="ORF">COS60_00040</name>
</gene>
<dbReference type="Proteomes" id="UP000231704">
    <property type="component" value="Unassembled WGS sequence"/>
</dbReference>